<evidence type="ECO:0000256" key="2">
    <source>
        <dbReference type="ARBA" id="ARBA00022980"/>
    </source>
</evidence>
<comment type="caution">
    <text evidence="6">The sequence shown here is derived from an EMBL/GenBank/DDBJ whole genome shotgun (WGS) entry which is preliminary data.</text>
</comment>
<name>A0AAE1HDS5_9NEOP</name>
<dbReference type="InterPro" id="IPR043141">
    <property type="entry name" value="Ribosomal_uL10-like_sf"/>
</dbReference>
<dbReference type="Gene3D" id="3.30.70.1730">
    <property type="match status" value="1"/>
</dbReference>
<organism evidence="6 7">
    <name type="scientific">Frankliniella fusca</name>
    <dbReference type="NCBI Taxonomy" id="407009"/>
    <lineage>
        <taxon>Eukaryota</taxon>
        <taxon>Metazoa</taxon>
        <taxon>Ecdysozoa</taxon>
        <taxon>Arthropoda</taxon>
        <taxon>Hexapoda</taxon>
        <taxon>Insecta</taxon>
        <taxon>Pterygota</taxon>
        <taxon>Neoptera</taxon>
        <taxon>Paraneoptera</taxon>
        <taxon>Thysanoptera</taxon>
        <taxon>Terebrantia</taxon>
        <taxon>Thripoidea</taxon>
        <taxon>Thripidae</taxon>
        <taxon>Frankliniella</taxon>
    </lineage>
</organism>
<dbReference type="PANTHER" id="PTHR11560">
    <property type="entry name" value="39S RIBOSOMAL PROTEIN L10, MITOCHONDRIAL"/>
    <property type="match status" value="1"/>
</dbReference>
<dbReference type="AlphaFoldDB" id="A0AAE1HDS5"/>
<evidence type="ECO:0000256" key="5">
    <source>
        <dbReference type="ARBA" id="ARBA00035716"/>
    </source>
</evidence>
<accession>A0AAE1HDS5</accession>
<keyword evidence="3" id="KW-0687">Ribonucleoprotein</keyword>
<comment type="similarity">
    <text evidence="1">Belongs to the universal ribosomal protein uL10 family.</text>
</comment>
<reference evidence="6" key="1">
    <citation type="submission" date="2021-07" db="EMBL/GenBank/DDBJ databases">
        <authorList>
            <person name="Catto M.A."/>
            <person name="Jacobson A."/>
            <person name="Kennedy G."/>
            <person name="Labadie P."/>
            <person name="Hunt B.G."/>
            <person name="Srinivasan R."/>
        </authorList>
    </citation>
    <scope>NUCLEOTIDE SEQUENCE</scope>
    <source>
        <strain evidence="6">PL_HMW_Pooled</strain>
        <tissue evidence="6">Head</tissue>
    </source>
</reference>
<evidence type="ECO:0000313" key="6">
    <source>
        <dbReference type="EMBL" id="KAK3919499.1"/>
    </source>
</evidence>
<evidence type="ECO:0000313" key="7">
    <source>
        <dbReference type="Proteomes" id="UP001219518"/>
    </source>
</evidence>
<dbReference type="GO" id="GO:0005840">
    <property type="term" value="C:ribosome"/>
    <property type="evidence" value="ECO:0007669"/>
    <property type="project" value="UniProtKB-KW"/>
</dbReference>
<evidence type="ECO:0000256" key="3">
    <source>
        <dbReference type="ARBA" id="ARBA00023274"/>
    </source>
</evidence>
<dbReference type="SUPFAM" id="SSF160369">
    <property type="entry name" value="Ribosomal protein L10-like"/>
    <property type="match status" value="1"/>
</dbReference>
<keyword evidence="7" id="KW-1185">Reference proteome</keyword>
<sequence>MSSSVMKVFSRVKPVIQQQIRYGSNRPNIQRPKTPSIPKLKFLALTKHMEAEDTRPPVEKCLKPVQKTPPYELDALEKIYASELRDLFRTSKLSAVFHRTGFHYDQLHNAKIQLFKANMRMVIRNKYIVKEAIGDTEFRNLLPLFESANFIAFSSEADLASLAQINKKLTHYHLLCAVVDRKILSVSQIDNLSIIPNIDAARAVVLQTLLRGPQNVAQHLQSLQNTLVQQLNQRLDQLQASTKE</sequence>
<evidence type="ECO:0000256" key="1">
    <source>
        <dbReference type="ARBA" id="ARBA00008889"/>
    </source>
</evidence>
<evidence type="ECO:0000256" key="4">
    <source>
        <dbReference type="ARBA" id="ARBA00035707"/>
    </source>
</evidence>
<dbReference type="Proteomes" id="UP001219518">
    <property type="component" value="Unassembled WGS sequence"/>
</dbReference>
<dbReference type="InterPro" id="IPR047865">
    <property type="entry name" value="Ribosomal_uL10_bac_type"/>
</dbReference>
<dbReference type="GO" id="GO:1990904">
    <property type="term" value="C:ribonucleoprotein complex"/>
    <property type="evidence" value="ECO:0007669"/>
    <property type="project" value="UniProtKB-KW"/>
</dbReference>
<reference evidence="6" key="2">
    <citation type="journal article" date="2023" name="BMC Genomics">
        <title>Pest status, molecular evolution, and epigenetic factors derived from the genome assembly of Frankliniella fusca, a thysanopteran phytovirus vector.</title>
        <authorList>
            <person name="Catto M.A."/>
            <person name="Labadie P.E."/>
            <person name="Jacobson A.L."/>
            <person name="Kennedy G.G."/>
            <person name="Srinivasan R."/>
            <person name="Hunt B.G."/>
        </authorList>
    </citation>
    <scope>NUCLEOTIDE SEQUENCE</scope>
    <source>
        <strain evidence="6">PL_HMW_Pooled</strain>
    </source>
</reference>
<proteinExistence type="inferred from homology"/>
<dbReference type="EMBL" id="JAHWGI010000979">
    <property type="protein sequence ID" value="KAK3919499.1"/>
    <property type="molecule type" value="Genomic_DNA"/>
</dbReference>
<dbReference type="InterPro" id="IPR001790">
    <property type="entry name" value="Ribosomal_uL10"/>
</dbReference>
<dbReference type="Pfam" id="PF00466">
    <property type="entry name" value="Ribosomal_L10"/>
    <property type="match status" value="1"/>
</dbReference>
<gene>
    <name evidence="6" type="ORF">KUF71_008626</name>
</gene>
<keyword evidence="2 6" id="KW-0689">Ribosomal protein</keyword>
<protein>
    <recommendedName>
        <fullName evidence="4">Large ribosomal subunit protein uL10m</fullName>
    </recommendedName>
    <alternativeName>
        <fullName evidence="5">39S ribosomal protein L10, mitochondrial</fullName>
    </alternativeName>
</protein>